<dbReference type="AlphaFoldDB" id="A0A183U7P6"/>
<dbReference type="WBParaSite" id="TCNE_0000451601-mRNA-1">
    <property type="protein sequence ID" value="TCNE_0000451601-mRNA-1"/>
    <property type="gene ID" value="TCNE_0000451601"/>
</dbReference>
<name>A0A183U7P6_TOXCA</name>
<reference evidence="1 2" key="2">
    <citation type="submission" date="2018-11" db="EMBL/GenBank/DDBJ databases">
        <authorList>
            <consortium name="Pathogen Informatics"/>
        </authorList>
    </citation>
    <scope>NUCLEOTIDE SEQUENCE [LARGE SCALE GENOMIC DNA]</scope>
</reference>
<keyword evidence="2" id="KW-1185">Reference proteome</keyword>
<gene>
    <name evidence="1" type="ORF">TCNE_LOCUS4517</name>
</gene>
<accession>A0A183U7P6</accession>
<reference evidence="3" key="1">
    <citation type="submission" date="2016-06" db="UniProtKB">
        <authorList>
            <consortium name="WormBaseParasite"/>
        </authorList>
    </citation>
    <scope>IDENTIFICATION</scope>
</reference>
<sequence>MLRRMMSHLACRFCANPESSVHVVDPLVDLRFRFEDKQKLLVHDSSAPLNIGKVTLVARPIFYTVIEDDDCLEGKRRH</sequence>
<protein>
    <submittedName>
        <fullName evidence="3">DUF223 domain-containing protein</fullName>
    </submittedName>
</protein>
<dbReference type="EMBL" id="UYWY01007814">
    <property type="protein sequence ID" value="VDM30504.1"/>
    <property type="molecule type" value="Genomic_DNA"/>
</dbReference>
<evidence type="ECO:0000313" key="1">
    <source>
        <dbReference type="EMBL" id="VDM30504.1"/>
    </source>
</evidence>
<evidence type="ECO:0000313" key="2">
    <source>
        <dbReference type="Proteomes" id="UP000050794"/>
    </source>
</evidence>
<evidence type="ECO:0000313" key="3">
    <source>
        <dbReference type="WBParaSite" id="TCNE_0000451601-mRNA-1"/>
    </source>
</evidence>
<proteinExistence type="predicted"/>
<dbReference type="Proteomes" id="UP000050794">
    <property type="component" value="Unassembled WGS sequence"/>
</dbReference>
<organism evidence="2 3">
    <name type="scientific">Toxocara canis</name>
    <name type="common">Canine roundworm</name>
    <dbReference type="NCBI Taxonomy" id="6265"/>
    <lineage>
        <taxon>Eukaryota</taxon>
        <taxon>Metazoa</taxon>
        <taxon>Ecdysozoa</taxon>
        <taxon>Nematoda</taxon>
        <taxon>Chromadorea</taxon>
        <taxon>Rhabditida</taxon>
        <taxon>Spirurina</taxon>
        <taxon>Ascaridomorpha</taxon>
        <taxon>Ascaridoidea</taxon>
        <taxon>Toxocaridae</taxon>
        <taxon>Toxocara</taxon>
    </lineage>
</organism>